<sequence length="151" mass="16914">MKTIKRCMLALLVLVLCQSSVFAADTTYFAVGNQGYDVVSYFTDHKPVKGNGDHVVMQNGINYLFVSGEHKKMFQENPEKYLPQYGGWCAMGLSLGKKIASDPLAWKIVDGKLYLNLNERVAKIWVKDIPGNIKKANANWAQIKDTDPSKL</sequence>
<evidence type="ECO:0000256" key="1">
    <source>
        <dbReference type="SAM" id="SignalP"/>
    </source>
</evidence>
<protein>
    <submittedName>
        <fullName evidence="2">YHS domain protein</fullName>
    </submittedName>
</protein>
<dbReference type="Proteomes" id="UP001139721">
    <property type="component" value="Unassembled WGS sequence"/>
</dbReference>
<comment type="caution">
    <text evidence="2">The sequence shown here is derived from an EMBL/GenBank/DDBJ whole genome shotgun (WGS) entry which is preliminary data.</text>
</comment>
<dbReference type="AlphaFoldDB" id="A0A9X2IC98"/>
<evidence type="ECO:0000313" key="3">
    <source>
        <dbReference type="Proteomes" id="UP001139721"/>
    </source>
</evidence>
<name>A0A9X2IC98_9GAMM</name>
<keyword evidence="1" id="KW-0732">Signal</keyword>
<dbReference type="RefSeq" id="WP_250421033.1">
    <property type="nucleotide sequence ID" value="NZ_JAJKBJ010000004.1"/>
</dbReference>
<organism evidence="2 3">
    <name type="scientific">Legionella maioricensis</name>
    <dbReference type="NCBI Taxonomy" id="2896528"/>
    <lineage>
        <taxon>Bacteria</taxon>
        <taxon>Pseudomonadati</taxon>
        <taxon>Pseudomonadota</taxon>
        <taxon>Gammaproteobacteria</taxon>
        <taxon>Legionellales</taxon>
        <taxon>Legionellaceae</taxon>
        <taxon>Legionella</taxon>
    </lineage>
</organism>
<proteinExistence type="predicted"/>
<accession>A0A9X2IC98</accession>
<feature type="signal peptide" evidence="1">
    <location>
        <begin position="1"/>
        <end position="23"/>
    </location>
</feature>
<dbReference type="NCBIfam" id="NF041384">
    <property type="entry name" value="YHS_seleno_dom"/>
    <property type="match status" value="1"/>
</dbReference>
<reference evidence="2" key="1">
    <citation type="submission" date="2021-11" db="EMBL/GenBank/DDBJ databases">
        <title>Legionella maioricencis sp. nov., a new species isolated from hot water samples in Mallorca.</title>
        <authorList>
            <person name="Crespi S."/>
            <person name="Drasar V."/>
            <person name="Salva-Serra F."/>
            <person name="Jaen-Luchoro D."/>
            <person name="Pineiro-Iglesias B."/>
            <person name="Aliaga F."/>
            <person name="Fernandez-Juarez V."/>
            <person name="Coll G."/>
            <person name="Moore E.R.B."/>
            <person name="Bennasar-Figueras A."/>
        </authorList>
    </citation>
    <scope>NUCLEOTIDE SEQUENCE</scope>
    <source>
        <strain evidence="2">HCPI-6</strain>
    </source>
</reference>
<keyword evidence="3" id="KW-1185">Reference proteome</keyword>
<feature type="chain" id="PRO_5040787041" evidence="1">
    <location>
        <begin position="24"/>
        <end position="151"/>
    </location>
</feature>
<gene>
    <name evidence="2" type="ORF">LOX96_05450</name>
</gene>
<evidence type="ECO:0000313" key="2">
    <source>
        <dbReference type="EMBL" id="MCL9683528.1"/>
    </source>
</evidence>
<dbReference type="EMBL" id="JAJKBJ010000004">
    <property type="protein sequence ID" value="MCL9683528.1"/>
    <property type="molecule type" value="Genomic_DNA"/>
</dbReference>